<feature type="domain" description="EAL" evidence="1">
    <location>
        <begin position="330"/>
        <end position="585"/>
    </location>
</feature>
<dbReference type="InterPro" id="IPR013655">
    <property type="entry name" value="PAS_fold_3"/>
</dbReference>
<dbReference type="AlphaFoldDB" id="A0A150LVG8"/>
<dbReference type="Pfam" id="PF00563">
    <property type="entry name" value="EAL"/>
    <property type="match status" value="1"/>
</dbReference>
<sequence length="723" mass="82521">MLKEIFMRSKKRNNTNANSGHHLRQEEKNTLRHSHFSGFFAKTNVVIWSYDFLTDRLTCSSGIERLTGYRQSDFETGKRVLTDLVLEEDRPGYEEKRYQLNKGENIHHQYRIVDASGAIKLVEEFISPKMDENQRLVRLDGFVVEVADSSDHGNPADLFPFHDPATGLGNRRMLETKIASYFQESPKKMFAIILIQFDKLKGISEYLGVKNEYKLLKILLGRLEGMNIPTDHLYRMDSSVFGLFLPKIRNEEEPKKIAKKMITNLETPVPLDDYEFLFPVKIGISFYPNDGSTGDELINRAEIALNHAGNYGDDRIKTYIPAMNIEARHVFQMEMELRKAIRQNELTLMFQPKVNARNHAIIGAEALIRWIHPDRGLIPADQFIHIAEKSELIDDIGDWVLGQTCKILADWTKRKLPAVPISINVSPKRFLKGDYPGLVRNVIRQMGINPELLEIEITETSLMENKEIVTDTIRQIRQFGIKFALDDFGTGFSSINYLKEFRTIDTLKIDKSFIARIDEDPQMSAIVKSFILLAKGLGMNVIAEGVETAGQLKFLTDNGCNIVQGFLYSKPLPRTDFEHLLREGEIRPNIGILANIMENDRRGYFRVNFPSRKEGWLTVKAVRGKSVNAGKATIYIKNIGGGGLCFVSDLNLPAGDQMILAFGFELKSDPFVLDGHIIWKKKLKKGFEYGVEFLIDENERAHLIKELNQVLVSQKNLLSDPFK</sequence>
<dbReference type="SMART" id="SM00052">
    <property type="entry name" value="EAL"/>
    <property type="match status" value="1"/>
</dbReference>
<dbReference type="InterPro" id="IPR035965">
    <property type="entry name" value="PAS-like_dom_sf"/>
</dbReference>
<dbReference type="STRING" id="301148.B4135_2670"/>
<dbReference type="PROSITE" id="PS50887">
    <property type="entry name" value="GGDEF"/>
    <property type="match status" value="1"/>
</dbReference>
<dbReference type="CDD" id="cd01948">
    <property type="entry name" value="EAL"/>
    <property type="match status" value="1"/>
</dbReference>
<dbReference type="Proteomes" id="UP000075683">
    <property type="component" value="Unassembled WGS sequence"/>
</dbReference>
<dbReference type="CDD" id="cd01949">
    <property type="entry name" value="GGDEF"/>
    <property type="match status" value="1"/>
</dbReference>
<dbReference type="InterPro" id="IPR009875">
    <property type="entry name" value="PilZ_domain"/>
</dbReference>
<name>A0A150LVG8_9BACI</name>
<dbReference type="InterPro" id="IPR050706">
    <property type="entry name" value="Cyclic-di-GMP_PDE-like"/>
</dbReference>
<evidence type="ECO:0000313" key="4">
    <source>
        <dbReference type="Proteomes" id="UP000075683"/>
    </source>
</evidence>
<feature type="domain" description="GGDEF" evidence="2">
    <location>
        <begin position="188"/>
        <end position="321"/>
    </location>
</feature>
<dbReference type="GO" id="GO:0071111">
    <property type="term" value="F:cyclic-guanylate-specific phosphodiesterase activity"/>
    <property type="evidence" value="ECO:0007669"/>
    <property type="project" value="InterPro"/>
</dbReference>
<dbReference type="InterPro" id="IPR000160">
    <property type="entry name" value="GGDEF_dom"/>
</dbReference>
<dbReference type="PANTHER" id="PTHR33121">
    <property type="entry name" value="CYCLIC DI-GMP PHOSPHODIESTERASE PDEF"/>
    <property type="match status" value="1"/>
</dbReference>
<dbReference type="SUPFAM" id="SSF141868">
    <property type="entry name" value="EAL domain-like"/>
    <property type="match status" value="1"/>
</dbReference>
<reference evidence="3" key="1">
    <citation type="submission" date="2016-01" db="EMBL/GenBank/DDBJ databases">
        <title>Draft Genome Sequences of Seven Thermophilic Sporeformers Isolated from Foods.</title>
        <authorList>
            <person name="Berendsen E.M."/>
            <person name="Wells-Bennik M.H."/>
            <person name="Krawcyk A.O."/>
            <person name="De Jong A."/>
            <person name="Holsappel S."/>
            <person name="Eijlander R.T."/>
            <person name="Kuipers O.P."/>
        </authorList>
    </citation>
    <scope>NUCLEOTIDE SEQUENCE [LARGE SCALE GENOMIC DNA]</scope>
    <source>
        <strain evidence="3">B4135</strain>
    </source>
</reference>
<evidence type="ECO:0000259" key="2">
    <source>
        <dbReference type="PROSITE" id="PS50887"/>
    </source>
</evidence>
<dbReference type="GO" id="GO:0035438">
    <property type="term" value="F:cyclic-di-GMP binding"/>
    <property type="evidence" value="ECO:0007669"/>
    <property type="project" value="InterPro"/>
</dbReference>
<protein>
    <recommendedName>
        <fullName evidence="5">Diguanylate cyclase</fullName>
    </recommendedName>
</protein>
<dbReference type="InterPro" id="IPR001633">
    <property type="entry name" value="EAL_dom"/>
</dbReference>
<organism evidence="3 4">
    <name type="scientific">Caldibacillus debilis</name>
    <dbReference type="NCBI Taxonomy" id="301148"/>
    <lineage>
        <taxon>Bacteria</taxon>
        <taxon>Bacillati</taxon>
        <taxon>Bacillota</taxon>
        <taxon>Bacilli</taxon>
        <taxon>Bacillales</taxon>
        <taxon>Bacillaceae</taxon>
        <taxon>Caldibacillus</taxon>
    </lineage>
</organism>
<evidence type="ECO:0000259" key="1">
    <source>
        <dbReference type="PROSITE" id="PS50883"/>
    </source>
</evidence>
<dbReference type="InterPro" id="IPR029787">
    <property type="entry name" value="Nucleotide_cyclase"/>
</dbReference>
<dbReference type="InterPro" id="IPR043128">
    <property type="entry name" value="Rev_trsase/Diguanyl_cyclase"/>
</dbReference>
<evidence type="ECO:0008006" key="5">
    <source>
        <dbReference type="Google" id="ProtNLM"/>
    </source>
</evidence>
<evidence type="ECO:0000313" key="3">
    <source>
        <dbReference type="EMBL" id="KYD16161.1"/>
    </source>
</evidence>
<dbReference type="Pfam" id="PF08447">
    <property type="entry name" value="PAS_3"/>
    <property type="match status" value="1"/>
</dbReference>
<proteinExistence type="predicted"/>
<dbReference type="PROSITE" id="PS50883">
    <property type="entry name" value="EAL"/>
    <property type="match status" value="1"/>
</dbReference>
<dbReference type="SUPFAM" id="SSF55073">
    <property type="entry name" value="Nucleotide cyclase"/>
    <property type="match status" value="1"/>
</dbReference>
<dbReference type="Gene3D" id="3.30.70.270">
    <property type="match status" value="1"/>
</dbReference>
<dbReference type="Gene3D" id="3.30.450.20">
    <property type="entry name" value="PAS domain"/>
    <property type="match status" value="1"/>
</dbReference>
<dbReference type="Pfam" id="PF07238">
    <property type="entry name" value="PilZ"/>
    <property type="match status" value="1"/>
</dbReference>
<dbReference type="OrthoDB" id="9759607at2"/>
<dbReference type="PANTHER" id="PTHR33121:SF70">
    <property type="entry name" value="SIGNALING PROTEIN YKOW"/>
    <property type="match status" value="1"/>
</dbReference>
<dbReference type="SMART" id="SM00267">
    <property type="entry name" value="GGDEF"/>
    <property type="match status" value="1"/>
</dbReference>
<dbReference type="EMBL" id="LQYT01000065">
    <property type="protein sequence ID" value="KYD16161.1"/>
    <property type="molecule type" value="Genomic_DNA"/>
</dbReference>
<dbReference type="RefSeq" id="WP_061569299.1">
    <property type="nucleotide sequence ID" value="NZ_LQYT01000065.1"/>
</dbReference>
<dbReference type="Pfam" id="PF00990">
    <property type="entry name" value="GGDEF"/>
    <property type="match status" value="1"/>
</dbReference>
<accession>A0A150LVG8</accession>
<comment type="caution">
    <text evidence="3">The sequence shown here is derived from an EMBL/GenBank/DDBJ whole genome shotgun (WGS) entry which is preliminary data.</text>
</comment>
<dbReference type="Gene3D" id="3.20.20.450">
    <property type="entry name" value="EAL domain"/>
    <property type="match status" value="1"/>
</dbReference>
<dbReference type="InterPro" id="IPR035919">
    <property type="entry name" value="EAL_sf"/>
</dbReference>
<gene>
    <name evidence="3" type="ORF">B4135_2670</name>
</gene>
<dbReference type="SUPFAM" id="SSF55785">
    <property type="entry name" value="PYP-like sensor domain (PAS domain)"/>
    <property type="match status" value="1"/>
</dbReference>
<dbReference type="Gene3D" id="2.40.10.220">
    <property type="entry name" value="predicted glycosyltransferase like domains"/>
    <property type="match status" value="1"/>
</dbReference>